<keyword evidence="3" id="KW-1185">Reference proteome</keyword>
<dbReference type="Pfam" id="PF08241">
    <property type="entry name" value="Methyltransf_11"/>
    <property type="match status" value="1"/>
</dbReference>
<comment type="caution">
    <text evidence="2">The sequence shown here is derived from an EMBL/GenBank/DDBJ whole genome shotgun (WGS) entry which is preliminary data.</text>
</comment>
<dbReference type="SUPFAM" id="SSF53335">
    <property type="entry name" value="S-adenosyl-L-methionine-dependent methyltransferases"/>
    <property type="match status" value="1"/>
</dbReference>
<evidence type="ECO:0000313" key="2">
    <source>
        <dbReference type="EMBL" id="KAL2037758.1"/>
    </source>
</evidence>
<dbReference type="Gene3D" id="3.40.50.150">
    <property type="entry name" value="Vaccinia Virus protein VP39"/>
    <property type="match status" value="1"/>
</dbReference>
<organism evidence="2 3">
    <name type="scientific">Stereocaulon virgatum</name>
    <dbReference type="NCBI Taxonomy" id="373712"/>
    <lineage>
        <taxon>Eukaryota</taxon>
        <taxon>Fungi</taxon>
        <taxon>Dikarya</taxon>
        <taxon>Ascomycota</taxon>
        <taxon>Pezizomycotina</taxon>
        <taxon>Lecanoromycetes</taxon>
        <taxon>OSLEUM clade</taxon>
        <taxon>Lecanoromycetidae</taxon>
        <taxon>Lecanorales</taxon>
        <taxon>Lecanorineae</taxon>
        <taxon>Stereocaulaceae</taxon>
        <taxon>Stereocaulon</taxon>
    </lineage>
</organism>
<sequence>MIDAVKVRIKIRGWKHVEAAIVNSRDLADMPDNTFSHTLSTFMICLAPEPDRIAQEMYRVTAPAGILGLAVWADPWTKACKQLDPKYKRPRVMDDSWTDAEQVKSGLRKVGFTDIVLTTERGAWEWNNSDALLKYMLDGGNPGLRPLLDDWKALGRSVDEVKPLCGKMIEDLYGQPDGTVKGYLPAHLVTCTETRRTLGFLIVGGE</sequence>
<name>A0ABR3ZYC3_9LECA</name>
<dbReference type="InterPro" id="IPR013216">
    <property type="entry name" value="Methyltransf_11"/>
</dbReference>
<gene>
    <name evidence="2" type="ORF">N7G274_009483</name>
</gene>
<protein>
    <recommendedName>
        <fullName evidence="1">Methyltransferase type 11 domain-containing protein</fullName>
    </recommendedName>
</protein>
<accession>A0ABR3ZYC3</accession>
<proteinExistence type="predicted"/>
<reference evidence="2 3" key="1">
    <citation type="submission" date="2024-09" db="EMBL/GenBank/DDBJ databases">
        <title>Rethinking Asexuality: The Enigmatic Case of Functional Sexual Genes in Lepraria (Stereocaulaceae).</title>
        <authorList>
            <person name="Doellman M."/>
            <person name="Sun Y."/>
            <person name="Barcenas-Pena A."/>
            <person name="Lumbsch H.T."/>
            <person name="Grewe F."/>
        </authorList>
    </citation>
    <scope>NUCLEOTIDE SEQUENCE [LARGE SCALE GENOMIC DNA]</scope>
    <source>
        <strain evidence="2 3">Mercado 3170</strain>
    </source>
</reference>
<dbReference type="InterPro" id="IPR029063">
    <property type="entry name" value="SAM-dependent_MTases_sf"/>
</dbReference>
<evidence type="ECO:0000259" key="1">
    <source>
        <dbReference type="Pfam" id="PF08241"/>
    </source>
</evidence>
<dbReference type="Proteomes" id="UP001590950">
    <property type="component" value="Unassembled WGS sequence"/>
</dbReference>
<feature type="domain" description="Methyltransferase type 11" evidence="1">
    <location>
        <begin position="8"/>
        <end position="67"/>
    </location>
</feature>
<dbReference type="EMBL" id="JBEFKJ010000037">
    <property type="protein sequence ID" value="KAL2037758.1"/>
    <property type="molecule type" value="Genomic_DNA"/>
</dbReference>
<evidence type="ECO:0000313" key="3">
    <source>
        <dbReference type="Proteomes" id="UP001590950"/>
    </source>
</evidence>